<name>A0A0K8VQB8_BACLA</name>
<dbReference type="EMBL" id="GDHF01011230">
    <property type="protein sequence ID" value="JAI41084.1"/>
    <property type="molecule type" value="Transcribed_RNA"/>
</dbReference>
<protein>
    <submittedName>
        <fullName evidence="3">Protein CTLA-2-alpha</fullName>
    </submittedName>
</protein>
<keyword evidence="1" id="KW-0472">Membrane</keyword>
<accession>A0A0K8VQB8</accession>
<sequence length="167" mass="19847">SDLINQSAVVKRRYFVTCRTTHESKNKMCAFFHSTHFKRAVLLLLLMIVAAYSKFCVKDDCSSQRWQLYKVRSELKRFFSVFLLICCLLRSLQIEYKKQYNSNLEDAHRRIIFCKNLRMIDAHNERYKRGEVTFEMGVNQFADMSHEEFLRWLHTGSRDNGSILSSL</sequence>
<dbReference type="OrthoDB" id="5855924at2759"/>
<proteinExistence type="predicted"/>
<feature type="transmembrane region" description="Helical" evidence="1">
    <location>
        <begin position="78"/>
        <end position="96"/>
    </location>
</feature>
<reference evidence="3" key="1">
    <citation type="submission" date="2015-06" db="EMBL/GenBank/DDBJ databases">
        <authorList>
            <person name="Hoefler B.C."/>
            <person name="Straight P.D."/>
        </authorList>
    </citation>
    <scope>NUCLEOTIDE SEQUENCE</scope>
</reference>
<keyword evidence="1" id="KW-0812">Transmembrane</keyword>
<dbReference type="InterPro" id="IPR013201">
    <property type="entry name" value="Prot_inhib_I29"/>
</dbReference>
<dbReference type="AlphaFoldDB" id="A0A0K8VQB8"/>
<evidence type="ECO:0000313" key="3">
    <source>
        <dbReference type="EMBL" id="JAI41084.1"/>
    </source>
</evidence>
<dbReference type="Gene3D" id="1.10.287.2250">
    <property type="match status" value="1"/>
</dbReference>
<feature type="domain" description="Cathepsin propeptide inhibitor" evidence="2">
    <location>
        <begin position="93"/>
        <end position="149"/>
    </location>
</feature>
<organism evidence="3">
    <name type="scientific">Bactrocera latifrons</name>
    <name type="common">Malaysian fruit fly</name>
    <name type="synonym">Chaetodacus latifrons</name>
    <dbReference type="NCBI Taxonomy" id="174628"/>
    <lineage>
        <taxon>Eukaryota</taxon>
        <taxon>Metazoa</taxon>
        <taxon>Ecdysozoa</taxon>
        <taxon>Arthropoda</taxon>
        <taxon>Hexapoda</taxon>
        <taxon>Insecta</taxon>
        <taxon>Pterygota</taxon>
        <taxon>Neoptera</taxon>
        <taxon>Endopterygota</taxon>
        <taxon>Diptera</taxon>
        <taxon>Brachycera</taxon>
        <taxon>Muscomorpha</taxon>
        <taxon>Tephritoidea</taxon>
        <taxon>Tephritidae</taxon>
        <taxon>Bactrocera</taxon>
        <taxon>Bactrocera</taxon>
    </lineage>
</organism>
<feature type="non-terminal residue" evidence="3">
    <location>
        <position position="1"/>
    </location>
</feature>
<evidence type="ECO:0000259" key="2">
    <source>
        <dbReference type="SMART" id="SM00848"/>
    </source>
</evidence>
<dbReference type="InterPro" id="IPR038765">
    <property type="entry name" value="Papain-like_cys_pep_sf"/>
</dbReference>
<dbReference type="SMART" id="SM00848">
    <property type="entry name" value="Inhibitor_I29"/>
    <property type="match status" value="1"/>
</dbReference>
<dbReference type="SUPFAM" id="SSF54001">
    <property type="entry name" value="Cysteine proteinases"/>
    <property type="match status" value="1"/>
</dbReference>
<dbReference type="Pfam" id="PF08246">
    <property type="entry name" value="Inhibitor_I29"/>
    <property type="match status" value="1"/>
</dbReference>
<feature type="transmembrane region" description="Helical" evidence="1">
    <location>
        <begin position="40"/>
        <end position="57"/>
    </location>
</feature>
<evidence type="ECO:0000256" key="1">
    <source>
        <dbReference type="SAM" id="Phobius"/>
    </source>
</evidence>
<keyword evidence="1" id="KW-1133">Transmembrane helix</keyword>
<gene>
    <name evidence="3" type="primary">Ctla2a_0</name>
    <name evidence="3" type="ORF">c0_g2_i1</name>
</gene>